<dbReference type="AlphaFoldDB" id="A0A1M6PMX6"/>
<protein>
    <submittedName>
        <fullName evidence="2">Uncharacterized protein</fullName>
    </submittedName>
</protein>
<accession>A0A1M6PMX6</accession>
<feature type="transmembrane region" description="Helical" evidence="1">
    <location>
        <begin position="72"/>
        <end position="89"/>
    </location>
</feature>
<keyword evidence="1" id="KW-0812">Transmembrane</keyword>
<dbReference type="Proteomes" id="UP000184172">
    <property type="component" value="Unassembled WGS sequence"/>
</dbReference>
<keyword evidence="1" id="KW-1133">Transmembrane helix</keyword>
<keyword evidence="3" id="KW-1185">Reference proteome</keyword>
<evidence type="ECO:0000313" key="3">
    <source>
        <dbReference type="Proteomes" id="UP000184172"/>
    </source>
</evidence>
<proteinExistence type="predicted"/>
<dbReference type="EMBL" id="FQYV01000053">
    <property type="protein sequence ID" value="SHK09306.1"/>
    <property type="molecule type" value="Genomic_DNA"/>
</dbReference>
<sequence>MNKIPLLLKILITGVILYTLYYAVINFFLIQPTLRIDTATHYFLMLLNLLAIVYLSYRVIKIKSITYEYKLFWIMLFIIISPIIIYYLWKVDNKKTLESVE</sequence>
<feature type="transmembrane region" description="Helical" evidence="1">
    <location>
        <begin position="7"/>
        <end position="30"/>
    </location>
</feature>
<dbReference type="STRING" id="797419.SAMN05216556_1486"/>
<evidence type="ECO:0000313" key="2">
    <source>
        <dbReference type="EMBL" id="SHK09306.1"/>
    </source>
</evidence>
<keyword evidence="1" id="KW-0472">Membrane</keyword>
<gene>
    <name evidence="2" type="ORF">SAMN04487908_1536</name>
</gene>
<reference evidence="3" key="1">
    <citation type="submission" date="2016-11" db="EMBL/GenBank/DDBJ databases">
        <authorList>
            <person name="Varghese N."/>
            <person name="Submissions S."/>
        </authorList>
    </citation>
    <scope>NUCLEOTIDE SEQUENCE [LARGE SCALE GENOMIC DNA]</scope>
    <source>
        <strain evidence="3">DSM 26349</strain>
    </source>
</reference>
<name>A0A1M6PMX6_9FLAO</name>
<evidence type="ECO:0000256" key="1">
    <source>
        <dbReference type="SAM" id="Phobius"/>
    </source>
</evidence>
<feature type="transmembrane region" description="Helical" evidence="1">
    <location>
        <begin position="42"/>
        <end position="60"/>
    </location>
</feature>
<organism evidence="2 3">
    <name type="scientific">Aequorivita viscosa</name>
    <dbReference type="NCBI Taxonomy" id="797419"/>
    <lineage>
        <taxon>Bacteria</taxon>
        <taxon>Pseudomonadati</taxon>
        <taxon>Bacteroidota</taxon>
        <taxon>Flavobacteriia</taxon>
        <taxon>Flavobacteriales</taxon>
        <taxon>Flavobacteriaceae</taxon>
        <taxon>Aequorivita</taxon>
    </lineage>
</organism>